<dbReference type="PANTHER" id="PTHR46481">
    <property type="entry name" value="ZINC FINGER BED DOMAIN-CONTAINING PROTEIN 4"/>
    <property type="match status" value="1"/>
</dbReference>
<dbReference type="PANTHER" id="PTHR46481:SF4">
    <property type="entry name" value="ZINC FINGER BED DOMAIN-CONTAINING PROTEIN 4"/>
    <property type="match status" value="1"/>
</dbReference>
<gene>
    <name evidence="1" type="ORF">QQF64_033858</name>
</gene>
<dbReference type="Proteomes" id="UP001558613">
    <property type="component" value="Unassembled WGS sequence"/>
</dbReference>
<organism evidence="1 2">
    <name type="scientific">Cirrhinus molitorella</name>
    <name type="common">mud carp</name>
    <dbReference type="NCBI Taxonomy" id="172907"/>
    <lineage>
        <taxon>Eukaryota</taxon>
        <taxon>Metazoa</taxon>
        <taxon>Chordata</taxon>
        <taxon>Craniata</taxon>
        <taxon>Vertebrata</taxon>
        <taxon>Euteleostomi</taxon>
        <taxon>Actinopterygii</taxon>
        <taxon>Neopterygii</taxon>
        <taxon>Teleostei</taxon>
        <taxon>Ostariophysi</taxon>
        <taxon>Cypriniformes</taxon>
        <taxon>Cyprinidae</taxon>
        <taxon>Labeoninae</taxon>
        <taxon>Labeonini</taxon>
        <taxon>Cirrhinus</taxon>
    </lineage>
</organism>
<dbReference type="EMBL" id="JAYMGO010000009">
    <property type="protein sequence ID" value="KAL1268495.1"/>
    <property type="molecule type" value="Genomic_DNA"/>
</dbReference>
<protein>
    <submittedName>
        <fullName evidence="1">Uncharacterized protein</fullName>
    </submittedName>
</protein>
<dbReference type="InterPro" id="IPR012337">
    <property type="entry name" value="RNaseH-like_sf"/>
</dbReference>
<proteinExistence type="predicted"/>
<sequence length="155" mass="17519">MAVPQLSRLLAKIRKIVTFFHRSTTAAHVLKTKQELLQLPNHKLIQDISTRWNSSYNMIERYLEQHTAVFSAITEKTLKKNVIVILSENDVRLAENVITVLKPLKTVTTLMCTESSPSASMVLPMKMTILKSMALSDDDSPAVRDVKTAIRNDLQ</sequence>
<comment type="caution">
    <text evidence="1">The sequence shown here is derived from an EMBL/GenBank/DDBJ whole genome shotgun (WGS) entry which is preliminary data.</text>
</comment>
<dbReference type="SUPFAM" id="SSF53098">
    <property type="entry name" value="Ribonuclease H-like"/>
    <property type="match status" value="1"/>
</dbReference>
<accession>A0ABR3MVD1</accession>
<keyword evidence="2" id="KW-1185">Reference proteome</keyword>
<dbReference type="InterPro" id="IPR052035">
    <property type="entry name" value="ZnF_BED_domain_contain"/>
</dbReference>
<reference evidence="1 2" key="1">
    <citation type="submission" date="2023-09" db="EMBL/GenBank/DDBJ databases">
        <authorList>
            <person name="Wang M."/>
        </authorList>
    </citation>
    <scope>NUCLEOTIDE SEQUENCE [LARGE SCALE GENOMIC DNA]</scope>
    <source>
        <strain evidence="1">GT-2023</strain>
        <tissue evidence="1">Liver</tissue>
    </source>
</reference>
<evidence type="ECO:0000313" key="1">
    <source>
        <dbReference type="EMBL" id="KAL1268495.1"/>
    </source>
</evidence>
<evidence type="ECO:0000313" key="2">
    <source>
        <dbReference type="Proteomes" id="UP001558613"/>
    </source>
</evidence>
<name>A0ABR3MVD1_9TELE</name>